<dbReference type="SUPFAM" id="SSF51735">
    <property type="entry name" value="NAD(P)-binding Rossmann-fold domains"/>
    <property type="match status" value="1"/>
</dbReference>
<dbReference type="InterPro" id="IPR028939">
    <property type="entry name" value="P5C_Rdtase_cat_N"/>
</dbReference>
<sequence>MHMRIGIIGTGNIGGTLARKLVAAGHDVRIANTRGAAGARELADAIKATAASVQDVVQGVEAVILAIPLPAMRGLPAGLFDAVAPTVTVIDTSNYYPGLRDERIAEIDAGTAESIWVVQQIGRPVVKAFNNILAYSLAELGRPAGAADRLAVAVAADDEASRKTAMTLVDDVGFDAVDAGSLEESWRQQPSTPAYCCDDDAETMRTALAAAVKGEAAARRDRLPALFAELGPAPSHADVVAMNRRVNRQVGAS</sequence>
<evidence type="ECO:0000259" key="2">
    <source>
        <dbReference type="Pfam" id="PF03807"/>
    </source>
</evidence>
<dbReference type="EMBL" id="CP140152">
    <property type="protein sequence ID" value="WQH07488.1"/>
    <property type="molecule type" value="Genomic_DNA"/>
</dbReference>
<name>A0ABZ0Y6Y4_9BURK</name>
<accession>A0ABZ0Y6Y4</accession>
<evidence type="ECO:0000313" key="4">
    <source>
        <dbReference type="Proteomes" id="UP001326110"/>
    </source>
</evidence>
<organism evidence="3 4">
    <name type="scientific">Duganella zoogloeoides</name>
    <dbReference type="NCBI Taxonomy" id="75659"/>
    <lineage>
        <taxon>Bacteria</taxon>
        <taxon>Pseudomonadati</taxon>
        <taxon>Pseudomonadota</taxon>
        <taxon>Betaproteobacteria</taxon>
        <taxon>Burkholderiales</taxon>
        <taxon>Oxalobacteraceae</taxon>
        <taxon>Telluria group</taxon>
        <taxon>Duganella</taxon>
    </lineage>
</organism>
<dbReference type="Gene3D" id="3.40.50.720">
    <property type="entry name" value="NAD(P)-binding Rossmann-like Domain"/>
    <property type="match status" value="1"/>
</dbReference>
<proteinExistence type="predicted"/>
<keyword evidence="1" id="KW-0560">Oxidoreductase</keyword>
<evidence type="ECO:0000313" key="3">
    <source>
        <dbReference type="EMBL" id="WQH07488.1"/>
    </source>
</evidence>
<feature type="domain" description="Pyrroline-5-carboxylate reductase catalytic N-terminal" evidence="2">
    <location>
        <begin position="4"/>
        <end position="95"/>
    </location>
</feature>
<protein>
    <submittedName>
        <fullName evidence="3">NAD(P)-binding domain-containing protein</fullName>
    </submittedName>
</protein>
<dbReference type="InterPro" id="IPR051267">
    <property type="entry name" value="STEAP_metalloreductase"/>
</dbReference>
<dbReference type="Proteomes" id="UP001326110">
    <property type="component" value="Chromosome"/>
</dbReference>
<dbReference type="InterPro" id="IPR036291">
    <property type="entry name" value="NAD(P)-bd_dom_sf"/>
</dbReference>
<evidence type="ECO:0000256" key="1">
    <source>
        <dbReference type="ARBA" id="ARBA00023002"/>
    </source>
</evidence>
<gene>
    <name evidence="3" type="ORF">SR858_16520</name>
</gene>
<reference evidence="3 4" key="1">
    <citation type="submission" date="2023-11" db="EMBL/GenBank/DDBJ databases">
        <title>MicrobeMod: A computational toolkit for identifying prokaryotic methylation and restriction-modification with nanopore sequencing.</title>
        <authorList>
            <person name="Crits-Christoph A."/>
            <person name="Kang S.C."/>
            <person name="Lee H."/>
            <person name="Ostrov N."/>
        </authorList>
    </citation>
    <scope>NUCLEOTIDE SEQUENCE [LARGE SCALE GENOMIC DNA]</scope>
    <source>
        <strain evidence="3 4">ATCC 25935</strain>
    </source>
</reference>
<dbReference type="PANTHER" id="PTHR14239">
    <property type="entry name" value="DUDULIN-RELATED"/>
    <property type="match status" value="1"/>
</dbReference>
<keyword evidence="4" id="KW-1185">Reference proteome</keyword>
<dbReference type="Pfam" id="PF03807">
    <property type="entry name" value="F420_oxidored"/>
    <property type="match status" value="1"/>
</dbReference>